<dbReference type="GO" id="GO:0005975">
    <property type="term" value="P:carbohydrate metabolic process"/>
    <property type="evidence" value="ECO:0007669"/>
    <property type="project" value="InterPro"/>
</dbReference>
<evidence type="ECO:0008006" key="3">
    <source>
        <dbReference type="Google" id="ProtNLM"/>
    </source>
</evidence>
<reference evidence="1 2" key="1">
    <citation type="submission" date="2020-08" db="EMBL/GenBank/DDBJ databases">
        <title>Genomic Encyclopedia of Type Strains, Phase IV (KMG-IV): sequencing the most valuable type-strain genomes for metagenomic binning, comparative biology and taxonomic classification.</title>
        <authorList>
            <person name="Goeker M."/>
        </authorList>
    </citation>
    <scope>NUCLEOTIDE SEQUENCE [LARGE SCALE GENOMIC DNA]</scope>
    <source>
        <strain evidence="1 2">DSM 101806</strain>
    </source>
</reference>
<proteinExistence type="predicted"/>
<gene>
    <name evidence="1" type="ORF">GGR46_001079</name>
</gene>
<comment type="caution">
    <text evidence="1">The sequence shown here is derived from an EMBL/GenBank/DDBJ whole genome shotgun (WGS) entry which is preliminary data.</text>
</comment>
<keyword evidence="2" id="KW-1185">Reference proteome</keyword>
<dbReference type="CDD" id="cd10935">
    <property type="entry name" value="CE4_WalW"/>
    <property type="match status" value="1"/>
</dbReference>
<evidence type="ECO:0000313" key="1">
    <source>
        <dbReference type="EMBL" id="MBB4097546.1"/>
    </source>
</evidence>
<organism evidence="1 2">
    <name type="scientific">Sphingomonas kyeonggiensis</name>
    <dbReference type="NCBI Taxonomy" id="1268553"/>
    <lineage>
        <taxon>Bacteria</taxon>
        <taxon>Pseudomonadati</taxon>
        <taxon>Pseudomonadota</taxon>
        <taxon>Alphaproteobacteria</taxon>
        <taxon>Sphingomonadales</taxon>
        <taxon>Sphingomonadaceae</taxon>
        <taxon>Sphingomonas</taxon>
    </lineage>
</organism>
<dbReference type="RefSeq" id="WP_183995263.1">
    <property type="nucleotide sequence ID" value="NZ_JACIEH010000001.1"/>
</dbReference>
<dbReference type="SUPFAM" id="SSF88713">
    <property type="entry name" value="Glycoside hydrolase/deacetylase"/>
    <property type="match status" value="1"/>
</dbReference>
<accession>A0A7W6JS98</accession>
<dbReference type="InterPro" id="IPR011330">
    <property type="entry name" value="Glyco_hydro/deAcase_b/a-brl"/>
</dbReference>
<dbReference type="EMBL" id="JACIEH010000001">
    <property type="protein sequence ID" value="MBB4097546.1"/>
    <property type="molecule type" value="Genomic_DNA"/>
</dbReference>
<dbReference type="AlphaFoldDB" id="A0A7W6JS98"/>
<sequence length="326" mass="35196">MPAPGAGAGVHWPDDFGTRFTIFVDTEEEFDWGAPLSADADGTRHMAALPPVHARFAAAGAALTYLADYPIATSPLAVEVLREVVKDGRSAIGTQLHPWVNPPHEEEVNGFNSFTGNLPLALQRAKLAALTDAVTRIAGRRPLVYRAGRYGIGPDTAALLAELGYRIDSSMRSAYDYSDEGGPDFSAVPNHAFHLGELVELPFTTVFTGRLRRGGARLHRNLAHLPRGIGIASRLGLLSRVALTPEDMPLDEAREAVRVAVGEGLRLLNFAFHSPSVEPGHTPYVRNEADLAAFLRWWEEVLALLDKLGVRSASVDEIIAAACRPA</sequence>
<protein>
    <recommendedName>
        <fullName evidence="3">WalW protein</fullName>
    </recommendedName>
</protein>
<dbReference type="Gene3D" id="3.20.20.370">
    <property type="entry name" value="Glycoside hydrolase/deacetylase"/>
    <property type="match status" value="1"/>
</dbReference>
<evidence type="ECO:0000313" key="2">
    <source>
        <dbReference type="Proteomes" id="UP000557392"/>
    </source>
</evidence>
<dbReference type="Proteomes" id="UP000557392">
    <property type="component" value="Unassembled WGS sequence"/>
</dbReference>
<name>A0A7W6JS98_9SPHN</name>